<dbReference type="AlphaFoldDB" id="A0A4P5NQT6"/>
<feature type="region of interest" description="Disordered" evidence="2">
    <location>
        <begin position="96"/>
        <end position="121"/>
    </location>
</feature>
<dbReference type="Pfam" id="PF02563">
    <property type="entry name" value="Poly_export"/>
    <property type="match status" value="1"/>
</dbReference>
<dbReference type="PANTHER" id="PTHR33619">
    <property type="entry name" value="POLYSACCHARIDE EXPORT PROTEIN GFCE-RELATED"/>
    <property type="match status" value="1"/>
</dbReference>
<dbReference type="EMBL" id="BDLU01000041">
    <property type="protein sequence ID" value="GCE83803.1"/>
    <property type="molecule type" value="Genomic_DNA"/>
</dbReference>
<keyword evidence="1" id="KW-0732">Signal</keyword>
<evidence type="ECO:0000256" key="1">
    <source>
        <dbReference type="ARBA" id="ARBA00022729"/>
    </source>
</evidence>
<dbReference type="GO" id="GO:0015159">
    <property type="term" value="F:polysaccharide transmembrane transporter activity"/>
    <property type="evidence" value="ECO:0007669"/>
    <property type="project" value="InterPro"/>
</dbReference>
<gene>
    <name evidence="4" type="ORF">MSKU9_1944</name>
</gene>
<organism evidence="4 5">
    <name type="scientific">Komagataeibacter diospyri</name>
    <dbReference type="NCBI Taxonomy" id="1932662"/>
    <lineage>
        <taxon>Bacteria</taxon>
        <taxon>Pseudomonadati</taxon>
        <taxon>Pseudomonadota</taxon>
        <taxon>Alphaproteobacteria</taxon>
        <taxon>Acetobacterales</taxon>
        <taxon>Acetobacteraceae</taxon>
        <taxon>Komagataeibacter</taxon>
    </lineage>
</organism>
<evidence type="ECO:0000313" key="5">
    <source>
        <dbReference type="Proteomes" id="UP000315095"/>
    </source>
</evidence>
<reference evidence="5" key="1">
    <citation type="submission" date="2017-01" db="EMBL/GenBank/DDBJ databases">
        <title>Komagataeibacter sp. MSKU9 whole genome sequencing project.</title>
        <authorList>
            <person name="Matsutani M."/>
            <person name="Naloka K."/>
            <person name="Theeragool G."/>
            <person name="Yakushi T."/>
            <person name="Matsushita K."/>
        </authorList>
    </citation>
    <scope>NUCLEOTIDE SEQUENCE [LARGE SCALE GENOMIC DNA]</scope>
    <source>
        <strain evidence="5">MSKU9</strain>
    </source>
</reference>
<dbReference type="PANTHER" id="PTHR33619:SF3">
    <property type="entry name" value="POLYSACCHARIDE EXPORT PROTEIN GFCE-RELATED"/>
    <property type="match status" value="1"/>
</dbReference>
<proteinExistence type="predicted"/>
<comment type="caution">
    <text evidence="4">The sequence shown here is derived from an EMBL/GenBank/DDBJ whole genome shotgun (WGS) entry which is preliminary data.</text>
</comment>
<dbReference type="InterPro" id="IPR003715">
    <property type="entry name" value="Poly_export_N"/>
</dbReference>
<dbReference type="Gene3D" id="3.10.560.10">
    <property type="entry name" value="Outer membrane lipoprotein wza domain like"/>
    <property type="match status" value="2"/>
</dbReference>
<protein>
    <submittedName>
        <fullName evidence="4">Capsule polysaccharide export protein</fullName>
    </submittedName>
</protein>
<accession>A0A4P5NQT6</accession>
<feature type="domain" description="Polysaccharide export protein N-terminal" evidence="3">
    <location>
        <begin position="68"/>
        <end position="184"/>
    </location>
</feature>
<evidence type="ECO:0000259" key="3">
    <source>
        <dbReference type="Pfam" id="PF02563"/>
    </source>
</evidence>
<dbReference type="RefSeq" id="WP_141261297.1">
    <property type="nucleotide sequence ID" value="NZ_BDLU01000041.1"/>
</dbReference>
<evidence type="ECO:0000256" key="2">
    <source>
        <dbReference type="SAM" id="MobiDB-lite"/>
    </source>
</evidence>
<evidence type="ECO:0000313" key="4">
    <source>
        <dbReference type="EMBL" id="GCE83803.1"/>
    </source>
</evidence>
<dbReference type="OrthoDB" id="7198507at2"/>
<dbReference type="Proteomes" id="UP000315095">
    <property type="component" value="Unassembled WGS sequence"/>
</dbReference>
<name>A0A4P5NQT6_9PROT</name>
<dbReference type="Gene3D" id="3.30.1950.10">
    <property type="entry name" value="wza like domain"/>
    <property type="match status" value="1"/>
</dbReference>
<keyword evidence="5" id="KW-1185">Reference proteome</keyword>
<sequence length="402" mass="42804">MILLLAGCSSLPDSGPTESEVNHAQRNPQKNSVNYGIVKVSPELIGLLESEEPPLFSSLDADNSPVSAPRNDTIGPGDILQVSIYEVGSALFSPGSVGTPTGPGGASAGASASANGGAGGSSVGGMNMSTASSLPPLSVDGNGDIEIPFGGQIHVTGMTTSQLADTITARLKQKSQSPQVVVRILSDITNSVIVYGGVRRPSRIPLTPNQEHILDVIALAGGEDRTAQSDEDYIVRLTRNDKIAELPLKTIENDPAQNITMRPGDRVQLVFQPRSFTVFGASGRVTQTQFTTPTLNLAEAISRNGGPIDSRADPNAVYLFRFENADVLKHLGMPVDNNATTGPVIYQLDMMNPSNYFLAERFMMRDRDLIYIANSASNKFYKFFNLISTLIAPGITAAWIVR</sequence>
<dbReference type="InterPro" id="IPR049712">
    <property type="entry name" value="Poly_export"/>
</dbReference>